<proteinExistence type="predicted"/>
<dbReference type="AlphaFoldDB" id="A0AA40K8K4"/>
<evidence type="ECO:0000256" key="1">
    <source>
        <dbReference type="SAM" id="MobiDB-lite"/>
    </source>
</evidence>
<gene>
    <name evidence="2" type="ORF">B0T18DRAFT_479816</name>
</gene>
<comment type="caution">
    <text evidence="2">The sequence shown here is derived from an EMBL/GenBank/DDBJ whole genome shotgun (WGS) entry which is preliminary data.</text>
</comment>
<reference evidence="2" key="1">
    <citation type="submission" date="2023-06" db="EMBL/GenBank/DDBJ databases">
        <title>Genome-scale phylogeny and comparative genomics of the fungal order Sordariales.</title>
        <authorList>
            <consortium name="Lawrence Berkeley National Laboratory"/>
            <person name="Hensen N."/>
            <person name="Bonometti L."/>
            <person name="Westerberg I."/>
            <person name="Brannstrom I.O."/>
            <person name="Guillou S."/>
            <person name="Cros-Aarteil S."/>
            <person name="Calhoun S."/>
            <person name="Haridas S."/>
            <person name="Kuo A."/>
            <person name="Mondo S."/>
            <person name="Pangilinan J."/>
            <person name="Riley R."/>
            <person name="LaButti K."/>
            <person name="Andreopoulos B."/>
            <person name="Lipzen A."/>
            <person name="Chen C."/>
            <person name="Yanf M."/>
            <person name="Daum C."/>
            <person name="Ng V."/>
            <person name="Clum A."/>
            <person name="Steindorff A."/>
            <person name="Ohm R."/>
            <person name="Martin F."/>
            <person name="Silar P."/>
            <person name="Natvig D."/>
            <person name="Lalanne C."/>
            <person name="Gautier V."/>
            <person name="Ament-velasquez S.L."/>
            <person name="Kruys A."/>
            <person name="Hutchinson M.I."/>
            <person name="Powell A.J."/>
            <person name="Barry K."/>
            <person name="Miller A.N."/>
            <person name="Grigoriev I.V."/>
            <person name="Debuchy R."/>
            <person name="Gladieux P."/>
            <person name="Thoren M.H."/>
            <person name="Johannesson H."/>
        </authorList>
    </citation>
    <scope>NUCLEOTIDE SEQUENCE</scope>
    <source>
        <strain evidence="2">SMH3187-1</strain>
    </source>
</reference>
<dbReference type="Proteomes" id="UP001172155">
    <property type="component" value="Unassembled WGS sequence"/>
</dbReference>
<protein>
    <submittedName>
        <fullName evidence="2">Uncharacterized protein</fullName>
    </submittedName>
</protein>
<dbReference type="EMBL" id="JAUKUD010000003">
    <property type="protein sequence ID" value="KAK0749998.1"/>
    <property type="molecule type" value="Genomic_DNA"/>
</dbReference>
<keyword evidence="3" id="KW-1185">Reference proteome</keyword>
<evidence type="ECO:0000313" key="2">
    <source>
        <dbReference type="EMBL" id="KAK0749998.1"/>
    </source>
</evidence>
<sequence length="147" mass="15481">MEWSKKTYNDQYEKWVPWVEDLYLRYFTKDNKTSYATRDTLDKTKVTGVKQVDTLQDGVHNLVTGQVGQGGLGQPIGDMVSREGVNRTERGGKDNKGGYLPTAGGPVSKGGDAVIGGVSQGAKQTAGAVQGGLGSVGGALGFGGQKK</sequence>
<evidence type="ECO:0000313" key="3">
    <source>
        <dbReference type="Proteomes" id="UP001172155"/>
    </source>
</evidence>
<accession>A0AA40K8K4</accession>
<feature type="compositionally biased region" description="Basic and acidic residues" evidence="1">
    <location>
        <begin position="86"/>
        <end position="96"/>
    </location>
</feature>
<organism evidence="2 3">
    <name type="scientific">Schizothecium vesticola</name>
    <dbReference type="NCBI Taxonomy" id="314040"/>
    <lineage>
        <taxon>Eukaryota</taxon>
        <taxon>Fungi</taxon>
        <taxon>Dikarya</taxon>
        <taxon>Ascomycota</taxon>
        <taxon>Pezizomycotina</taxon>
        <taxon>Sordariomycetes</taxon>
        <taxon>Sordariomycetidae</taxon>
        <taxon>Sordariales</taxon>
        <taxon>Schizotheciaceae</taxon>
        <taxon>Schizothecium</taxon>
    </lineage>
</organism>
<name>A0AA40K8K4_9PEZI</name>
<feature type="region of interest" description="Disordered" evidence="1">
    <location>
        <begin position="86"/>
        <end position="107"/>
    </location>
</feature>